<keyword evidence="1" id="KW-0812">Transmembrane</keyword>
<sequence length="98" mass="10453">MTYFLGILIFMMPIAVLVGFGSKQAAMRSPRGWTWLKIACQAVLLSACLTGFIVALDVFRSGQDMLGLTLLFLPITAMGVLICAGAMVGNLVGMPPRS</sequence>
<protein>
    <submittedName>
        <fullName evidence="2">Uncharacterized protein</fullName>
    </submittedName>
</protein>
<dbReference type="EMBL" id="CP050292">
    <property type="protein sequence ID" value="QND70758.1"/>
    <property type="molecule type" value="Genomic_DNA"/>
</dbReference>
<name>A0A7G6TVH6_9BRAD</name>
<feature type="transmembrane region" description="Helical" evidence="1">
    <location>
        <begin position="6"/>
        <end position="22"/>
    </location>
</feature>
<evidence type="ECO:0000313" key="2">
    <source>
        <dbReference type="EMBL" id="QND70758.1"/>
    </source>
</evidence>
<organism evidence="2 3">
    <name type="scientific">Tardiphaga robiniae</name>
    <dbReference type="NCBI Taxonomy" id="943830"/>
    <lineage>
        <taxon>Bacteria</taxon>
        <taxon>Pseudomonadati</taxon>
        <taxon>Pseudomonadota</taxon>
        <taxon>Alphaproteobacteria</taxon>
        <taxon>Hyphomicrobiales</taxon>
        <taxon>Nitrobacteraceae</taxon>
        <taxon>Tardiphaga</taxon>
    </lineage>
</organism>
<dbReference type="KEGG" id="trb:HB776_05560"/>
<keyword evidence="1" id="KW-0472">Membrane</keyword>
<feature type="transmembrane region" description="Helical" evidence="1">
    <location>
        <begin position="68"/>
        <end position="92"/>
    </location>
</feature>
<proteinExistence type="predicted"/>
<evidence type="ECO:0000313" key="3">
    <source>
        <dbReference type="Proteomes" id="UP000515291"/>
    </source>
</evidence>
<dbReference type="Proteomes" id="UP000515291">
    <property type="component" value="Chromosome"/>
</dbReference>
<keyword evidence="1" id="KW-1133">Transmembrane helix</keyword>
<dbReference type="RefSeq" id="WP_184515876.1">
    <property type="nucleotide sequence ID" value="NZ_CP050292.1"/>
</dbReference>
<feature type="transmembrane region" description="Helical" evidence="1">
    <location>
        <begin position="34"/>
        <end position="56"/>
    </location>
</feature>
<gene>
    <name evidence="2" type="ORF">HB776_05560</name>
</gene>
<evidence type="ECO:0000256" key="1">
    <source>
        <dbReference type="SAM" id="Phobius"/>
    </source>
</evidence>
<accession>A0A7G6TVH6</accession>
<dbReference type="AlphaFoldDB" id="A0A7G6TVH6"/>
<reference evidence="3" key="1">
    <citation type="journal article" date="2020" name="Mol. Plant Microbe">
        <title>Rhizobial microsymbionts of the narrowly endemic Oxytropis species growing in Kamchatka are characterized by significant genetic diversity and possess a set of genes that are associated with T3SS and T6SS secretion systems and can affect the development of symbiosis.</title>
        <authorList>
            <person name="Safronova V."/>
            <person name="Guro P."/>
            <person name="Sazanova A."/>
            <person name="Kuznetsova I."/>
            <person name="Belimov A."/>
            <person name="Yakubov V."/>
            <person name="Chirak E."/>
            <person name="Afonin A."/>
            <person name="Gogolev Y."/>
            <person name="Andronov E."/>
            <person name="Tikhonovich I."/>
        </authorList>
    </citation>
    <scope>NUCLEOTIDE SEQUENCE [LARGE SCALE GENOMIC DNA]</scope>
    <source>
        <strain evidence="3">581</strain>
    </source>
</reference>